<gene>
    <name evidence="2" type="ORF">KME32_13210</name>
</gene>
<reference evidence="2" key="1">
    <citation type="submission" date="2021-05" db="EMBL/GenBank/DDBJ databases">
        <authorList>
            <person name="Pietrasiak N."/>
            <person name="Ward R."/>
            <person name="Stajich J.E."/>
            <person name="Kurbessoian T."/>
        </authorList>
    </citation>
    <scope>NUCLEOTIDE SEQUENCE</scope>
    <source>
        <strain evidence="2">JT2-VF2</strain>
    </source>
</reference>
<accession>A0A951PZ05</accession>
<dbReference type="Proteomes" id="UP000715781">
    <property type="component" value="Unassembled WGS sequence"/>
</dbReference>
<reference evidence="2" key="2">
    <citation type="journal article" date="2022" name="Microbiol. Resour. Announc.">
        <title>Metagenome Sequencing to Explore Phylogenomics of Terrestrial Cyanobacteria.</title>
        <authorList>
            <person name="Ward R.D."/>
            <person name="Stajich J.E."/>
            <person name="Johansen J.R."/>
            <person name="Huntemann M."/>
            <person name="Clum A."/>
            <person name="Foster B."/>
            <person name="Foster B."/>
            <person name="Roux S."/>
            <person name="Palaniappan K."/>
            <person name="Varghese N."/>
            <person name="Mukherjee S."/>
            <person name="Reddy T.B.K."/>
            <person name="Daum C."/>
            <person name="Copeland A."/>
            <person name="Chen I.A."/>
            <person name="Ivanova N.N."/>
            <person name="Kyrpides N.C."/>
            <person name="Shapiro N."/>
            <person name="Eloe-Fadrosh E.A."/>
            <person name="Pietrasiak N."/>
        </authorList>
    </citation>
    <scope>NUCLEOTIDE SEQUENCE</scope>
    <source>
        <strain evidence="2">JT2-VF2</strain>
    </source>
</reference>
<comment type="caution">
    <text evidence="2">The sequence shown here is derived from an EMBL/GenBank/DDBJ whole genome shotgun (WGS) entry which is preliminary data.</text>
</comment>
<sequence length="132" mass="14361">MYYYPLQPPYFLLLVGFLTALTSGIALSGTLKVIVQKWASNAHTNPSGVRVENIKPRSFLKQLLVPFLGITGGVCLFLSSGLEIFGFPTLLALGIGLPVSLLTCLLVWLQLGSMLDFAERRGMQSLDLDSLS</sequence>
<evidence type="ECO:0000256" key="1">
    <source>
        <dbReference type="SAM" id="Phobius"/>
    </source>
</evidence>
<keyword evidence="1" id="KW-1133">Transmembrane helix</keyword>
<keyword evidence="1" id="KW-0812">Transmembrane</keyword>
<feature type="transmembrane region" description="Helical" evidence="1">
    <location>
        <begin position="63"/>
        <end position="85"/>
    </location>
</feature>
<evidence type="ECO:0000313" key="3">
    <source>
        <dbReference type="Proteomes" id="UP000715781"/>
    </source>
</evidence>
<evidence type="ECO:0000313" key="2">
    <source>
        <dbReference type="EMBL" id="MBW4562087.1"/>
    </source>
</evidence>
<proteinExistence type="predicted"/>
<feature type="transmembrane region" description="Helical" evidence="1">
    <location>
        <begin position="91"/>
        <end position="111"/>
    </location>
</feature>
<keyword evidence="1" id="KW-0472">Membrane</keyword>
<name>A0A951PZ05_9NOST</name>
<protein>
    <submittedName>
        <fullName evidence="2">Uncharacterized protein</fullName>
    </submittedName>
</protein>
<dbReference type="AlphaFoldDB" id="A0A951PZ05"/>
<dbReference type="EMBL" id="JAHHHN010000006">
    <property type="protein sequence ID" value="MBW4562087.1"/>
    <property type="molecule type" value="Genomic_DNA"/>
</dbReference>
<feature type="transmembrane region" description="Helical" evidence="1">
    <location>
        <begin position="12"/>
        <end position="35"/>
    </location>
</feature>
<organism evidence="2 3">
    <name type="scientific">Mojavia pulchra JT2-VF2</name>
    <dbReference type="NCBI Taxonomy" id="287848"/>
    <lineage>
        <taxon>Bacteria</taxon>
        <taxon>Bacillati</taxon>
        <taxon>Cyanobacteriota</taxon>
        <taxon>Cyanophyceae</taxon>
        <taxon>Nostocales</taxon>
        <taxon>Nostocaceae</taxon>
    </lineage>
</organism>